<organism evidence="2 3">
    <name type="scientific">Streptomonospora halophila</name>
    <dbReference type="NCBI Taxonomy" id="427369"/>
    <lineage>
        <taxon>Bacteria</taxon>
        <taxon>Bacillati</taxon>
        <taxon>Actinomycetota</taxon>
        <taxon>Actinomycetes</taxon>
        <taxon>Streptosporangiales</taxon>
        <taxon>Nocardiopsidaceae</taxon>
        <taxon>Streptomonospora</taxon>
    </lineage>
</organism>
<evidence type="ECO:0000256" key="1">
    <source>
        <dbReference type="SAM" id="MobiDB-lite"/>
    </source>
</evidence>
<dbReference type="InterPro" id="IPR043128">
    <property type="entry name" value="Rev_trsase/Diguanyl_cyclase"/>
</dbReference>
<sequence>MSAAEPAAAPGDAQAPPAAAAEPPHGVLVGVDLAGIQRFIYEGRRLLDAIGRATLVADLTDTAGRHVAPLLAEVPQEHRAVLRDAGGALYVDFTDPDRAAEHARAFTGRYTRRLRDISDRLTPVTAHVPYGGPGRPADRAEALRLLPPALQSARALPAPGHLPAQGLGVTASCDITGRPAELLDHTRDRGPVRERTARDIVTARMRARQWHDANSRDWLRGIAPPAGAQRLELPTDVDHLGREIGDVSRLAVVHLDFNGLGDLLKAHHARLQESGADVSAGMRSVSADIARLTEGLARALIRSVAGAIDTDDRTGEPAIHGYGAGGRLRPRTVRGTAYVPVRPVVVAGDDLTVICDARLAWSATRFALDWLDADPASLDPRDPRAAMARRADTPPWTRRPGSSGRTTGVPSAGVGIAVQPVGAPLSVGYDICASLCEEAKDYRKSAAHRLDDHVVAWSHDFDDPARVVARLREDGGAPAPGEPGRTALPMTGTAFHAFLRDYLDPRTPGSLRGDELSEQRSWLLSRLAPLLQDGRDAAPELERRGDLGMPVKLPEPFARDLLLDALALLDLHLDVPLADRPAPAQGPEGAARP</sequence>
<dbReference type="Proteomes" id="UP001499993">
    <property type="component" value="Unassembled WGS sequence"/>
</dbReference>
<evidence type="ECO:0000313" key="2">
    <source>
        <dbReference type="EMBL" id="GAA4952312.1"/>
    </source>
</evidence>
<protein>
    <submittedName>
        <fullName evidence="2">Uncharacterized protein</fullName>
    </submittedName>
</protein>
<reference evidence="3" key="1">
    <citation type="journal article" date="2019" name="Int. J. Syst. Evol. Microbiol.">
        <title>The Global Catalogue of Microorganisms (GCM) 10K type strain sequencing project: providing services to taxonomists for standard genome sequencing and annotation.</title>
        <authorList>
            <consortium name="The Broad Institute Genomics Platform"/>
            <consortium name="The Broad Institute Genome Sequencing Center for Infectious Disease"/>
            <person name="Wu L."/>
            <person name="Ma J."/>
        </authorList>
    </citation>
    <scope>NUCLEOTIDE SEQUENCE [LARGE SCALE GENOMIC DNA]</scope>
    <source>
        <strain evidence="3">JCM 18123</strain>
    </source>
</reference>
<gene>
    <name evidence="2" type="ORF">GCM10023224_41310</name>
</gene>
<dbReference type="RefSeq" id="WP_345558256.1">
    <property type="nucleotide sequence ID" value="NZ_BAABIK010000027.1"/>
</dbReference>
<feature type="region of interest" description="Disordered" evidence="1">
    <location>
        <begin position="381"/>
        <end position="411"/>
    </location>
</feature>
<dbReference type="EMBL" id="BAABIK010000027">
    <property type="protein sequence ID" value="GAA4952312.1"/>
    <property type="molecule type" value="Genomic_DNA"/>
</dbReference>
<accession>A0ABP9GSY6</accession>
<dbReference type="Gene3D" id="3.30.70.270">
    <property type="match status" value="1"/>
</dbReference>
<evidence type="ECO:0000313" key="3">
    <source>
        <dbReference type="Proteomes" id="UP001499993"/>
    </source>
</evidence>
<feature type="compositionally biased region" description="Basic and acidic residues" evidence="1">
    <location>
        <begin position="381"/>
        <end position="392"/>
    </location>
</feature>
<comment type="caution">
    <text evidence="2">The sequence shown here is derived from an EMBL/GenBank/DDBJ whole genome shotgun (WGS) entry which is preliminary data.</text>
</comment>
<feature type="region of interest" description="Disordered" evidence="1">
    <location>
        <begin position="1"/>
        <end position="21"/>
    </location>
</feature>
<keyword evidence="3" id="KW-1185">Reference proteome</keyword>
<proteinExistence type="predicted"/>
<name>A0ABP9GSY6_9ACTN</name>